<dbReference type="EMBL" id="CAJNOM010000092">
    <property type="protein sequence ID" value="CAF1029116.1"/>
    <property type="molecule type" value="Genomic_DNA"/>
</dbReference>
<protein>
    <recommendedName>
        <fullName evidence="1">U-box domain-containing protein</fullName>
    </recommendedName>
</protein>
<dbReference type="Pfam" id="PF04564">
    <property type="entry name" value="U-box"/>
    <property type="match status" value="1"/>
</dbReference>
<dbReference type="Proteomes" id="UP000663832">
    <property type="component" value="Unassembled WGS sequence"/>
</dbReference>
<dbReference type="Gene3D" id="3.30.40.10">
    <property type="entry name" value="Zinc/RING finger domain, C3HC4 (zinc finger)"/>
    <property type="match status" value="1"/>
</dbReference>
<dbReference type="GO" id="GO:0004842">
    <property type="term" value="F:ubiquitin-protein transferase activity"/>
    <property type="evidence" value="ECO:0007669"/>
    <property type="project" value="InterPro"/>
</dbReference>
<dbReference type="SUPFAM" id="SSF63829">
    <property type="entry name" value="Calcium-dependent phosphotriesterase"/>
    <property type="match status" value="1"/>
</dbReference>
<reference evidence="2" key="1">
    <citation type="submission" date="2021-02" db="EMBL/GenBank/DDBJ databases">
        <authorList>
            <person name="Nowell W R."/>
        </authorList>
    </citation>
    <scope>NUCLEOTIDE SEQUENCE</scope>
</reference>
<dbReference type="InterPro" id="IPR013083">
    <property type="entry name" value="Znf_RING/FYVE/PHD"/>
</dbReference>
<proteinExistence type="predicted"/>
<dbReference type="SUPFAM" id="SSF57850">
    <property type="entry name" value="RING/U-box"/>
    <property type="match status" value="1"/>
</dbReference>
<accession>A0A814ITQ1</accession>
<dbReference type="CDD" id="cd05819">
    <property type="entry name" value="NHL"/>
    <property type="match status" value="1"/>
</dbReference>
<evidence type="ECO:0000259" key="1">
    <source>
        <dbReference type="PROSITE" id="PS51698"/>
    </source>
</evidence>
<dbReference type="PROSITE" id="PS51698">
    <property type="entry name" value="U_BOX"/>
    <property type="match status" value="1"/>
</dbReference>
<dbReference type="InterPro" id="IPR003613">
    <property type="entry name" value="Ubox_domain"/>
</dbReference>
<sequence length="332" mass="36927">MSDCQHLRCPITLELFIDPVLAEDGQTYERSAIIQWIQQHGTSPFTRQQLSVSRLTPNRAIKTAVENFKRQNGESRRPSAPRGSIRNTIVLCETARWFPNGIVVAGGNGGGGAMNQLYKPESIAFDRQQNLYVSDPSFSRIQKYSRNSEEIVTLVTSVKAGELFIDRYDNLYFTVSSSHTVQKRSAVGGSVEVVAGNGRYGAALNQLNAPKGVYVDREESVYVVDMNNQRIVKWLKKSTTGIMLFGGTGVLKNPVGLFVDEVNELGAVYVCTHNSKVVKWMPNTQQLITVAGSDKAGNGSETLFVKRIFWDLNLYCKIKKQLFFSLSVVSKI</sequence>
<dbReference type="InterPro" id="IPR052085">
    <property type="entry name" value="WD-SAM-U-box"/>
</dbReference>
<organism evidence="2 3">
    <name type="scientific">Adineta steineri</name>
    <dbReference type="NCBI Taxonomy" id="433720"/>
    <lineage>
        <taxon>Eukaryota</taxon>
        <taxon>Metazoa</taxon>
        <taxon>Spiralia</taxon>
        <taxon>Gnathifera</taxon>
        <taxon>Rotifera</taxon>
        <taxon>Eurotatoria</taxon>
        <taxon>Bdelloidea</taxon>
        <taxon>Adinetida</taxon>
        <taxon>Adinetidae</taxon>
        <taxon>Adineta</taxon>
    </lineage>
</organism>
<evidence type="ECO:0000313" key="3">
    <source>
        <dbReference type="Proteomes" id="UP000663832"/>
    </source>
</evidence>
<dbReference type="PANTHER" id="PTHR46573">
    <property type="entry name" value="WD REPEAT, SAM AND U-BOX DOMAIN-CONTAINING PROTEIN 1"/>
    <property type="match status" value="1"/>
</dbReference>
<dbReference type="OrthoDB" id="10052707at2759"/>
<keyword evidence="3" id="KW-1185">Reference proteome</keyword>
<feature type="domain" description="U-box" evidence="1">
    <location>
        <begin position="2"/>
        <end position="75"/>
    </location>
</feature>
<dbReference type="InterPro" id="IPR011042">
    <property type="entry name" value="6-blade_b-propeller_TolB-like"/>
</dbReference>
<gene>
    <name evidence="2" type="ORF">QVE165_LOCUS16437</name>
</gene>
<dbReference type="Gene3D" id="2.120.10.30">
    <property type="entry name" value="TolB, C-terminal domain"/>
    <property type="match status" value="1"/>
</dbReference>
<dbReference type="CDD" id="cd16655">
    <property type="entry name" value="RING-Ubox_WDSUB1-like"/>
    <property type="match status" value="1"/>
</dbReference>
<dbReference type="AlphaFoldDB" id="A0A814ITQ1"/>
<dbReference type="PANTHER" id="PTHR46573:SF1">
    <property type="entry name" value="WD REPEAT, SAM AND U-BOX DOMAIN-CONTAINING PROTEIN 1"/>
    <property type="match status" value="1"/>
</dbReference>
<dbReference type="GO" id="GO:0016567">
    <property type="term" value="P:protein ubiquitination"/>
    <property type="evidence" value="ECO:0007669"/>
    <property type="project" value="InterPro"/>
</dbReference>
<evidence type="ECO:0000313" key="2">
    <source>
        <dbReference type="EMBL" id="CAF1029116.1"/>
    </source>
</evidence>
<dbReference type="SMART" id="SM00504">
    <property type="entry name" value="Ubox"/>
    <property type="match status" value="1"/>
</dbReference>
<name>A0A814ITQ1_9BILA</name>
<comment type="caution">
    <text evidence="2">The sequence shown here is derived from an EMBL/GenBank/DDBJ whole genome shotgun (WGS) entry which is preliminary data.</text>
</comment>